<feature type="transmembrane region" description="Helical" evidence="8">
    <location>
        <begin position="166"/>
        <end position="186"/>
    </location>
</feature>
<keyword evidence="5 8" id="KW-1133">Transmembrane helix</keyword>
<dbReference type="GO" id="GO:0140911">
    <property type="term" value="F:pore-forming activity"/>
    <property type="evidence" value="ECO:0007669"/>
    <property type="project" value="InterPro"/>
</dbReference>
<feature type="transmembrane region" description="Helical" evidence="8">
    <location>
        <begin position="198"/>
        <end position="216"/>
    </location>
</feature>
<evidence type="ECO:0000256" key="8">
    <source>
        <dbReference type="SAM" id="Phobius"/>
    </source>
</evidence>
<feature type="binding site" evidence="7">
    <location>
        <position position="193"/>
    </location>
    <ligand>
        <name>Zn(2+)</name>
        <dbReference type="ChEBI" id="CHEBI:29105"/>
    </ligand>
</feature>
<keyword evidence="6 8" id="KW-0472">Membrane</keyword>
<proteinExistence type="inferred from homology"/>
<evidence type="ECO:0000256" key="2">
    <source>
        <dbReference type="ARBA" id="ARBA00008488"/>
    </source>
</evidence>
<feature type="transmembrane region" description="Helical" evidence="8">
    <location>
        <begin position="50"/>
        <end position="72"/>
    </location>
</feature>
<evidence type="ECO:0000256" key="5">
    <source>
        <dbReference type="ARBA" id="ARBA00022989"/>
    </source>
</evidence>
<evidence type="ECO:0000256" key="7">
    <source>
        <dbReference type="PIRSR" id="PIRSR604254-1"/>
    </source>
</evidence>
<comment type="subcellular location">
    <subcellularLocation>
        <location evidence="1">Cell membrane</location>
        <topology evidence="1">Multi-pass membrane protein</topology>
    </subcellularLocation>
</comment>
<keyword evidence="7" id="KW-0479">Metal-binding</keyword>
<dbReference type="InterPro" id="IPR005744">
    <property type="entry name" value="Hy-lIII"/>
</dbReference>
<feature type="transmembrane region" description="Helical" evidence="8">
    <location>
        <begin position="110"/>
        <end position="128"/>
    </location>
</feature>
<sequence length="218" mass="24313">MPHNTPDEKPYAVGEEIANSITHGIGTALSVLGGIALIVFAALYGDIWRIVSFSIYSVTLVILYLASTLYHSVRDPQLKRIFKILDHACIYLLIAGTYTPFLLVSLRGPWGWTLLGVIWSLAFIGIIFKTFSAQRFRRFLVLGYLAMGWLCVVAGRELILRVPAEGLLWLALGGLLYTVGVVFYAWRRLPYSHTIWHLFVLGGSICHYLAVLSLLAKA</sequence>
<feature type="transmembrane region" description="Helical" evidence="8">
    <location>
        <begin position="140"/>
        <end position="160"/>
    </location>
</feature>
<keyword evidence="7" id="KW-0862">Zinc</keyword>
<dbReference type="PANTHER" id="PTHR20855">
    <property type="entry name" value="ADIPOR/PROGESTIN RECEPTOR-RELATED"/>
    <property type="match status" value="1"/>
</dbReference>
<keyword evidence="4 8" id="KW-0812">Transmembrane</keyword>
<feature type="binding site" evidence="7">
    <location>
        <position position="71"/>
    </location>
    <ligand>
        <name>Zn(2+)</name>
        <dbReference type="ChEBI" id="CHEBI:29105"/>
    </ligand>
</feature>
<name>H5S927_9BACT</name>
<dbReference type="EMBL" id="AP011636">
    <property type="protein sequence ID" value="BAL52663.1"/>
    <property type="molecule type" value="Genomic_DNA"/>
</dbReference>
<dbReference type="NCBIfam" id="TIGR01065">
    <property type="entry name" value="hlyIII"/>
    <property type="match status" value="1"/>
</dbReference>
<feature type="binding site" evidence="7">
    <location>
        <position position="197"/>
    </location>
    <ligand>
        <name>Zn(2+)</name>
        <dbReference type="ChEBI" id="CHEBI:29105"/>
    </ligand>
</feature>
<dbReference type="InterPro" id="IPR004254">
    <property type="entry name" value="AdipoR/HlyIII-related"/>
</dbReference>
<organism evidence="9">
    <name type="scientific">uncultured Acetothermia bacterium</name>
    <dbReference type="NCBI Taxonomy" id="236499"/>
    <lineage>
        <taxon>Bacteria</taxon>
        <taxon>Candidatus Bipolaricaulota</taxon>
        <taxon>environmental samples</taxon>
    </lineage>
</organism>
<feature type="transmembrane region" description="Helical" evidence="8">
    <location>
        <begin position="21"/>
        <end position="44"/>
    </location>
</feature>
<evidence type="ECO:0000256" key="1">
    <source>
        <dbReference type="ARBA" id="ARBA00004651"/>
    </source>
</evidence>
<dbReference type="PANTHER" id="PTHR20855:SF3">
    <property type="entry name" value="LD03007P"/>
    <property type="match status" value="1"/>
</dbReference>
<comment type="similarity">
    <text evidence="2">Belongs to the UPF0073 (Hly-III) family.</text>
</comment>
<gene>
    <name evidence="9" type="ORF">HGMM_F02E06C27</name>
</gene>
<dbReference type="Pfam" id="PF03006">
    <property type="entry name" value="HlyIII"/>
    <property type="match status" value="1"/>
</dbReference>
<reference evidence="9" key="2">
    <citation type="journal article" date="2012" name="PLoS ONE">
        <title>A Deeply Branching Thermophilic Bacterium with an Ancient Acetyl-CoA Pathway Dominates a Subsurface Ecosystem.</title>
        <authorList>
            <person name="Takami H."/>
            <person name="Noguchi H."/>
            <person name="Takaki Y."/>
            <person name="Uchiyama I."/>
            <person name="Toyoda A."/>
            <person name="Nishi S."/>
            <person name="Chee G.-J."/>
            <person name="Arai W."/>
            <person name="Nunoura T."/>
            <person name="Itoh T."/>
            <person name="Hattori M."/>
            <person name="Takai K."/>
        </authorList>
    </citation>
    <scope>NUCLEOTIDE SEQUENCE</scope>
</reference>
<keyword evidence="3" id="KW-1003">Cell membrane</keyword>
<feature type="transmembrane region" description="Helical" evidence="8">
    <location>
        <begin position="84"/>
        <end position="104"/>
    </location>
</feature>
<protein>
    <submittedName>
        <fullName evidence="9">Hemolysin III</fullName>
    </submittedName>
</protein>
<reference evidence="9" key="1">
    <citation type="journal article" date="2005" name="Environ. Microbiol.">
        <title>Genetic and functional properties of uncultivated thermophilic crenarchaeotes from a subsurface gold mine as revealed by analysis of genome fragments.</title>
        <authorList>
            <person name="Nunoura T."/>
            <person name="Hirayama H."/>
            <person name="Takami H."/>
            <person name="Oida H."/>
            <person name="Nishi S."/>
            <person name="Shimamura S."/>
            <person name="Suzuki Y."/>
            <person name="Inagaki F."/>
            <person name="Takai K."/>
            <person name="Nealson K.H."/>
            <person name="Horikoshi K."/>
        </authorList>
    </citation>
    <scope>NUCLEOTIDE SEQUENCE</scope>
</reference>
<accession>H5S927</accession>
<dbReference type="GO" id="GO:0046872">
    <property type="term" value="F:metal ion binding"/>
    <property type="evidence" value="ECO:0007669"/>
    <property type="project" value="UniProtKB-KW"/>
</dbReference>
<dbReference type="AlphaFoldDB" id="H5S927"/>
<evidence type="ECO:0000256" key="6">
    <source>
        <dbReference type="ARBA" id="ARBA00023136"/>
    </source>
</evidence>
<evidence type="ECO:0000256" key="4">
    <source>
        <dbReference type="ARBA" id="ARBA00022692"/>
    </source>
</evidence>
<dbReference type="GO" id="GO:0005886">
    <property type="term" value="C:plasma membrane"/>
    <property type="evidence" value="ECO:0007669"/>
    <property type="project" value="UniProtKB-SubCell"/>
</dbReference>
<evidence type="ECO:0000256" key="3">
    <source>
        <dbReference type="ARBA" id="ARBA00022475"/>
    </source>
</evidence>
<evidence type="ECO:0000313" key="9">
    <source>
        <dbReference type="EMBL" id="BAL52663.1"/>
    </source>
</evidence>